<dbReference type="AlphaFoldDB" id="A0A9P3CCZ5"/>
<dbReference type="GeneID" id="68289447"/>
<dbReference type="Proteomes" id="UP000825890">
    <property type="component" value="Unassembled WGS sequence"/>
</dbReference>
<evidence type="ECO:0000313" key="2">
    <source>
        <dbReference type="EMBL" id="GIZ40538.1"/>
    </source>
</evidence>
<accession>A0A9P3CCZ5</accession>
<evidence type="ECO:0000256" key="1">
    <source>
        <dbReference type="SAM" id="MobiDB-lite"/>
    </source>
</evidence>
<organism evidence="2 3">
    <name type="scientific">Cercospora kikuchii</name>
    <dbReference type="NCBI Taxonomy" id="84275"/>
    <lineage>
        <taxon>Eukaryota</taxon>
        <taxon>Fungi</taxon>
        <taxon>Dikarya</taxon>
        <taxon>Ascomycota</taxon>
        <taxon>Pezizomycotina</taxon>
        <taxon>Dothideomycetes</taxon>
        <taxon>Dothideomycetidae</taxon>
        <taxon>Mycosphaerellales</taxon>
        <taxon>Mycosphaerellaceae</taxon>
        <taxon>Cercospora</taxon>
    </lineage>
</organism>
<dbReference type="EMBL" id="BOLY01000002">
    <property type="protein sequence ID" value="GIZ40538.1"/>
    <property type="molecule type" value="Genomic_DNA"/>
</dbReference>
<protein>
    <submittedName>
        <fullName evidence="2">Uncharacterized protein</fullName>
    </submittedName>
</protein>
<comment type="caution">
    <text evidence="2">The sequence shown here is derived from an EMBL/GenBank/DDBJ whole genome shotgun (WGS) entry which is preliminary data.</text>
</comment>
<sequence length="322" mass="36192">MALKLDPYWRSAVDEARKERSQRVPKPPPNRQTSYCHISRRPFVIQPTRRTGYTFEDGRSAVLSMPTVFNAFHIKHDAPRGLSDWPCKEESKYEGDGRIATDLLHRRFPAVPRVQGNITVNWQQRNFIEPCLLENYWHPLPSEVDIFMRTHHIPDLECSREESLQAVGHELMALLDDAQDSARESLKDTASPAGGSFDQTSGPQFETLYDSGHVHPAPQTHGPPMLKQVMDDIVNHSTSNDSDALTKTLLWAQAQSNAHSTALTPDNFAAIAVQEGFTRRPEVAASDWDKNAHSRPYLNTPIPRTKRAPPSDATWGSADARA</sequence>
<gene>
    <name evidence="2" type="ORF">CKM354_000387200</name>
</gene>
<feature type="region of interest" description="Disordered" evidence="1">
    <location>
        <begin position="281"/>
        <end position="322"/>
    </location>
</feature>
<name>A0A9P3CCZ5_9PEZI</name>
<feature type="region of interest" description="Disordered" evidence="1">
    <location>
        <begin position="182"/>
        <end position="204"/>
    </location>
</feature>
<dbReference type="RefSeq" id="XP_044655025.1">
    <property type="nucleotide sequence ID" value="XM_044799090.1"/>
</dbReference>
<feature type="region of interest" description="Disordered" evidence="1">
    <location>
        <begin position="14"/>
        <end position="33"/>
    </location>
</feature>
<reference evidence="2 3" key="1">
    <citation type="submission" date="2021-01" db="EMBL/GenBank/DDBJ databases">
        <title>Cercospora kikuchii MAFF 305040 whole genome shotgun sequence.</title>
        <authorList>
            <person name="Kashiwa T."/>
            <person name="Suzuki T."/>
        </authorList>
    </citation>
    <scope>NUCLEOTIDE SEQUENCE [LARGE SCALE GENOMIC DNA]</scope>
    <source>
        <strain evidence="2 3">MAFF 305040</strain>
    </source>
</reference>
<dbReference type="OrthoDB" id="5305306at2759"/>
<proteinExistence type="predicted"/>
<keyword evidence="3" id="KW-1185">Reference proteome</keyword>
<feature type="compositionally biased region" description="Basic and acidic residues" evidence="1">
    <location>
        <begin position="281"/>
        <end position="292"/>
    </location>
</feature>
<evidence type="ECO:0000313" key="3">
    <source>
        <dbReference type="Proteomes" id="UP000825890"/>
    </source>
</evidence>